<dbReference type="EMBL" id="CM042010">
    <property type="protein sequence ID" value="KAI3781568.1"/>
    <property type="molecule type" value="Genomic_DNA"/>
</dbReference>
<sequence length="333" mass="37684">MKSHGEWTEVRRRRTNETKRTFAAITTFFASKLPMNVQREEIRSKFAKYGEVTDVCLANKKDAGGNHFAFIRFLGVSNTKVLEKKLAEISYNGVPIAVNIARYQREYVKKQTDPKPRYQSIRTPQTAQTAPNSYIDRRTFAEVAAGTSVHAPNPPKSPPITLISTTTLSNWPNWQDDLPEKEVTDGNGGSKEHDAENWEREIQQPTSEEEPPVTEDGRRQEDGTTHNVGKHNEVKEIEKLINETVHEEVNGDDVVINEVNIPKSVKEKVGTFENWVSMGCFGPFPSTQNWPNHNQKATGSNEPTDKRGKKKRLKRRHADLDGKSCSPLGRSDF</sequence>
<protein>
    <submittedName>
        <fullName evidence="1">Uncharacterized protein</fullName>
    </submittedName>
</protein>
<organism evidence="1 2">
    <name type="scientific">Cichorium intybus</name>
    <name type="common">Chicory</name>
    <dbReference type="NCBI Taxonomy" id="13427"/>
    <lineage>
        <taxon>Eukaryota</taxon>
        <taxon>Viridiplantae</taxon>
        <taxon>Streptophyta</taxon>
        <taxon>Embryophyta</taxon>
        <taxon>Tracheophyta</taxon>
        <taxon>Spermatophyta</taxon>
        <taxon>Magnoliopsida</taxon>
        <taxon>eudicotyledons</taxon>
        <taxon>Gunneridae</taxon>
        <taxon>Pentapetalae</taxon>
        <taxon>asterids</taxon>
        <taxon>campanulids</taxon>
        <taxon>Asterales</taxon>
        <taxon>Asteraceae</taxon>
        <taxon>Cichorioideae</taxon>
        <taxon>Cichorieae</taxon>
        <taxon>Cichoriinae</taxon>
        <taxon>Cichorium</taxon>
    </lineage>
</organism>
<dbReference type="Proteomes" id="UP001055811">
    <property type="component" value="Linkage Group LG02"/>
</dbReference>
<reference evidence="2" key="1">
    <citation type="journal article" date="2022" name="Mol. Ecol. Resour.">
        <title>The genomes of chicory, endive, great burdock and yacon provide insights into Asteraceae palaeo-polyploidization history and plant inulin production.</title>
        <authorList>
            <person name="Fan W."/>
            <person name="Wang S."/>
            <person name="Wang H."/>
            <person name="Wang A."/>
            <person name="Jiang F."/>
            <person name="Liu H."/>
            <person name="Zhao H."/>
            <person name="Xu D."/>
            <person name="Zhang Y."/>
        </authorList>
    </citation>
    <scope>NUCLEOTIDE SEQUENCE [LARGE SCALE GENOMIC DNA]</scope>
    <source>
        <strain evidence="2">cv. Punajuju</strain>
    </source>
</reference>
<evidence type="ECO:0000313" key="1">
    <source>
        <dbReference type="EMBL" id="KAI3781568.1"/>
    </source>
</evidence>
<accession>A0ACB9GDK4</accession>
<gene>
    <name evidence="1" type="ORF">L2E82_11585</name>
</gene>
<evidence type="ECO:0000313" key="2">
    <source>
        <dbReference type="Proteomes" id="UP001055811"/>
    </source>
</evidence>
<comment type="caution">
    <text evidence="1">The sequence shown here is derived from an EMBL/GenBank/DDBJ whole genome shotgun (WGS) entry which is preliminary data.</text>
</comment>
<keyword evidence="2" id="KW-1185">Reference proteome</keyword>
<name>A0ACB9GDK4_CICIN</name>
<reference evidence="1 2" key="2">
    <citation type="journal article" date="2022" name="Mol. Ecol. Resour.">
        <title>The genomes of chicory, endive, great burdock and yacon provide insights into Asteraceae paleo-polyploidization history and plant inulin production.</title>
        <authorList>
            <person name="Fan W."/>
            <person name="Wang S."/>
            <person name="Wang H."/>
            <person name="Wang A."/>
            <person name="Jiang F."/>
            <person name="Liu H."/>
            <person name="Zhao H."/>
            <person name="Xu D."/>
            <person name="Zhang Y."/>
        </authorList>
    </citation>
    <scope>NUCLEOTIDE SEQUENCE [LARGE SCALE GENOMIC DNA]</scope>
    <source>
        <strain evidence="2">cv. Punajuju</strain>
        <tissue evidence="1">Leaves</tissue>
    </source>
</reference>
<proteinExistence type="predicted"/>